<dbReference type="EMBL" id="CP159925">
    <property type="protein sequence ID" value="XCO76428.1"/>
    <property type="molecule type" value="Genomic_DNA"/>
</dbReference>
<accession>A0AAU8N019</accession>
<name>A0AAU8N019_9GAMM</name>
<protein>
    <submittedName>
        <fullName evidence="1">DUF2218 domain-containing protein</fullName>
    </submittedName>
</protein>
<organism evidence="1">
    <name type="scientific">Lysobacter firmicutimachus</name>
    <dbReference type="NCBI Taxonomy" id="1792846"/>
    <lineage>
        <taxon>Bacteria</taxon>
        <taxon>Pseudomonadati</taxon>
        <taxon>Pseudomonadota</taxon>
        <taxon>Gammaproteobacteria</taxon>
        <taxon>Lysobacterales</taxon>
        <taxon>Lysobacteraceae</taxon>
        <taxon>Lysobacter</taxon>
    </lineage>
</organism>
<dbReference type="RefSeq" id="WP_363799786.1">
    <property type="nucleotide sequence ID" value="NZ_CP159925.1"/>
</dbReference>
<dbReference type="AlphaFoldDB" id="A0AAU8N019"/>
<reference evidence="1" key="1">
    <citation type="submission" date="2024-06" db="EMBL/GenBank/DDBJ databases">
        <authorList>
            <person name="Li S."/>
        </authorList>
    </citation>
    <scope>NUCLEOTIDE SEQUENCE</scope>
    <source>
        <strain evidence="1">SR10</strain>
    </source>
</reference>
<sequence>MPTAHARIASAQARKLLRTLCNHWRHKFAVEYADDRARIVFDADTRLDATAADERLELELAAADAARLISLQGVVLEHLQRFAREEALTAEWR</sequence>
<dbReference type="Pfam" id="PF09981">
    <property type="entry name" value="DUF2218"/>
    <property type="match status" value="1"/>
</dbReference>
<dbReference type="InterPro" id="IPR014543">
    <property type="entry name" value="UCP028291"/>
</dbReference>
<gene>
    <name evidence="1" type="ORF">ABU614_06475</name>
</gene>
<dbReference type="PIRSF" id="PIRSF028291">
    <property type="entry name" value="UCP028291"/>
    <property type="match status" value="1"/>
</dbReference>
<evidence type="ECO:0000313" key="1">
    <source>
        <dbReference type="EMBL" id="XCO76428.1"/>
    </source>
</evidence>
<dbReference type="Gene3D" id="3.30.310.50">
    <property type="entry name" value="Alpha-D-phosphohexomutase, C-terminal domain"/>
    <property type="match status" value="1"/>
</dbReference>
<proteinExistence type="predicted"/>